<keyword evidence="1" id="KW-1133">Transmembrane helix</keyword>
<dbReference type="Proteomes" id="UP001234178">
    <property type="component" value="Unassembled WGS sequence"/>
</dbReference>
<evidence type="ECO:0000256" key="1">
    <source>
        <dbReference type="SAM" id="Phobius"/>
    </source>
</evidence>
<dbReference type="EMBL" id="JAOYFB010000040">
    <property type="protein sequence ID" value="KAK4037911.1"/>
    <property type="molecule type" value="Genomic_DNA"/>
</dbReference>
<reference evidence="2 3" key="1">
    <citation type="journal article" date="2023" name="Nucleic Acids Res.">
        <title>The hologenome of Daphnia magna reveals possible DNA methylation and microbiome-mediated evolution of the host genome.</title>
        <authorList>
            <person name="Chaturvedi A."/>
            <person name="Li X."/>
            <person name="Dhandapani V."/>
            <person name="Marshall H."/>
            <person name="Kissane S."/>
            <person name="Cuenca-Cambronero M."/>
            <person name="Asole G."/>
            <person name="Calvet F."/>
            <person name="Ruiz-Romero M."/>
            <person name="Marangio P."/>
            <person name="Guigo R."/>
            <person name="Rago D."/>
            <person name="Mirbahai L."/>
            <person name="Eastwood N."/>
            <person name="Colbourne J.K."/>
            <person name="Zhou J."/>
            <person name="Mallon E."/>
            <person name="Orsini L."/>
        </authorList>
    </citation>
    <scope>NUCLEOTIDE SEQUENCE [LARGE SCALE GENOMIC DNA]</scope>
    <source>
        <strain evidence="2">LRV0_1</strain>
    </source>
</reference>
<protein>
    <submittedName>
        <fullName evidence="2">Uncharacterized protein</fullName>
    </submittedName>
</protein>
<comment type="caution">
    <text evidence="2">The sequence shown here is derived from an EMBL/GenBank/DDBJ whole genome shotgun (WGS) entry which is preliminary data.</text>
</comment>
<evidence type="ECO:0000313" key="3">
    <source>
        <dbReference type="Proteomes" id="UP001234178"/>
    </source>
</evidence>
<proteinExistence type="predicted"/>
<organism evidence="2 3">
    <name type="scientific">Daphnia magna</name>
    <dbReference type="NCBI Taxonomy" id="35525"/>
    <lineage>
        <taxon>Eukaryota</taxon>
        <taxon>Metazoa</taxon>
        <taxon>Ecdysozoa</taxon>
        <taxon>Arthropoda</taxon>
        <taxon>Crustacea</taxon>
        <taxon>Branchiopoda</taxon>
        <taxon>Diplostraca</taxon>
        <taxon>Cladocera</taxon>
        <taxon>Anomopoda</taxon>
        <taxon>Daphniidae</taxon>
        <taxon>Daphnia</taxon>
    </lineage>
</organism>
<gene>
    <name evidence="2" type="ORF">OUZ56_029935</name>
</gene>
<evidence type="ECO:0000313" key="2">
    <source>
        <dbReference type="EMBL" id="KAK4037911.1"/>
    </source>
</evidence>
<feature type="transmembrane region" description="Helical" evidence="1">
    <location>
        <begin position="140"/>
        <end position="162"/>
    </location>
</feature>
<keyword evidence="3" id="KW-1185">Reference proteome</keyword>
<keyword evidence="1" id="KW-0812">Transmembrane</keyword>
<accession>A0ABR0B8B9</accession>
<sequence>MDSPTNGVFGTPLVGLFDGRGKTSTLIKREPYDVFKVPMACTAHTDDWIFKASLKKNVRHSLNNESLPPLAELEEVGKVPQEPNSKEIEPAMEPKMKNWKNKPRISRHVTTQSRVTLMGKHLRIIEEDEKTRRSSNRHGVFRYPVEIIAVVAVLFSSFALLFKGTSDELEKRLESHALEVEECV</sequence>
<name>A0ABR0B8B9_9CRUS</name>
<keyword evidence="1" id="KW-0472">Membrane</keyword>